<gene>
    <name evidence="1" type="primary">tusB</name>
    <name evidence="1" type="ORF">Q9L42_000485</name>
</gene>
<evidence type="ECO:0000313" key="1">
    <source>
        <dbReference type="EMBL" id="XBS20639.1"/>
    </source>
</evidence>
<dbReference type="KEGG" id="mech:Q9L42_000485"/>
<dbReference type="InterPro" id="IPR007215">
    <property type="entry name" value="Sulphur_relay_TusB/DsrH"/>
</dbReference>
<keyword evidence="2" id="KW-1185">Reference proteome</keyword>
<dbReference type="Proteomes" id="UP001225378">
    <property type="component" value="Chromosome"/>
</dbReference>
<reference evidence="1 2" key="1">
    <citation type="journal article" date="2024" name="Microbiology">
        <title>Methylomarinum rosea sp. nov., a novel halophilic methanotrophic bacterium from the hypersaline Lake Elton.</title>
        <authorList>
            <person name="Suleimanov R.Z."/>
            <person name="Oshkin I.Y."/>
            <person name="Danilova O.V."/>
            <person name="Suzina N.E."/>
            <person name="Dedysh S.N."/>
        </authorList>
    </citation>
    <scope>NUCLEOTIDE SEQUENCE [LARGE SCALE GENOMIC DNA]</scope>
    <source>
        <strain evidence="1 2">Ch1-1</strain>
    </source>
</reference>
<dbReference type="Pfam" id="PF04077">
    <property type="entry name" value="DsrH"/>
    <property type="match status" value="1"/>
</dbReference>
<dbReference type="NCBIfam" id="TIGR03011">
    <property type="entry name" value="sulf_tusB_dsrH"/>
    <property type="match status" value="1"/>
</dbReference>
<dbReference type="RefSeq" id="WP_305906593.1">
    <property type="nucleotide sequence ID" value="NZ_CP157743.1"/>
</dbReference>
<organism evidence="1 2">
    <name type="scientific">Methylomarinum roseum</name>
    <dbReference type="NCBI Taxonomy" id="3067653"/>
    <lineage>
        <taxon>Bacteria</taxon>
        <taxon>Pseudomonadati</taxon>
        <taxon>Pseudomonadota</taxon>
        <taxon>Gammaproteobacteria</taxon>
        <taxon>Methylococcales</taxon>
        <taxon>Methylococcaceae</taxon>
        <taxon>Methylomarinum</taxon>
    </lineage>
</organism>
<protein>
    <submittedName>
        <fullName evidence="1">Sulfurtransferase complex subunit TusB</fullName>
    </submittedName>
</protein>
<accession>A0AAU7NUK4</accession>
<dbReference type="InterPro" id="IPR027396">
    <property type="entry name" value="DsrEFH-like"/>
</dbReference>
<name>A0AAU7NUK4_9GAMM</name>
<sequence>MLHLIGRTPVDCAILERIDSGDDVVFQQVAVWSALKGHALRGQLRRLLENNSRLHVLRDDLLANGIEVEQLQAGVEVIDYSGLVELAVANKVCKTWR</sequence>
<dbReference type="GO" id="GO:0005737">
    <property type="term" value="C:cytoplasm"/>
    <property type="evidence" value="ECO:0007669"/>
    <property type="project" value="InterPro"/>
</dbReference>
<dbReference type="AlphaFoldDB" id="A0AAU7NUK4"/>
<proteinExistence type="predicted"/>
<evidence type="ECO:0000313" key="2">
    <source>
        <dbReference type="Proteomes" id="UP001225378"/>
    </source>
</evidence>
<dbReference type="EMBL" id="CP157743">
    <property type="protein sequence ID" value="XBS20639.1"/>
    <property type="molecule type" value="Genomic_DNA"/>
</dbReference>
<dbReference type="SUPFAM" id="SSF75169">
    <property type="entry name" value="DsrEFH-like"/>
    <property type="match status" value="1"/>
</dbReference>
<dbReference type="GO" id="GO:0002143">
    <property type="term" value="P:tRNA wobble position uridine thiolation"/>
    <property type="evidence" value="ECO:0007669"/>
    <property type="project" value="InterPro"/>
</dbReference>
<dbReference type="Gene3D" id="3.40.1260.10">
    <property type="entry name" value="DsrEFH-like"/>
    <property type="match status" value="1"/>
</dbReference>